<protein>
    <submittedName>
        <fullName evidence="2">Uncharacterized protein</fullName>
    </submittedName>
</protein>
<dbReference type="AlphaFoldDB" id="A0A4S2MH66"/>
<reference evidence="2 3" key="1">
    <citation type="submission" date="2019-04" db="EMBL/GenBank/DDBJ databases">
        <title>Comparative genomics and transcriptomics to analyze fruiting body development in filamentous ascomycetes.</title>
        <authorList>
            <consortium name="DOE Joint Genome Institute"/>
            <person name="Lutkenhaus R."/>
            <person name="Traeger S."/>
            <person name="Breuer J."/>
            <person name="Kuo A."/>
            <person name="Lipzen A."/>
            <person name="Pangilinan J."/>
            <person name="Dilworth D."/>
            <person name="Sandor L."/>
            <person name="Poggeler S."/>
            <person name="Barry K."/>
            <person name="Grigoriev I.V."/>
            <person name="Nowrousian M."/>
        </authorList>
    </citation>
    <scope>NUCLEOTIDE SEQUENCE [LARGE SCALE GENOMIC DNA]</scope>
    <source>
        <strain evidence="2 3">CBS 389.68</strain>
    </source>
</reference>
<feature type="region of interest" description="Disordered" evidence="1">
    <location>
        <begin position="1"/>
        <end position="130"/>
    </location>
</feature>
<dbReference type="InParanoid" id="A0A4S2MH66"/>
<dbReference type="Proteomes" id="UP000298138">
    <property type="component" value="Unassembled WGS sequence"/>
</dbReference>
<feature type="compositionally biased region" description="Low complexity" evidence="1">
    <location>
        <begin position="82"/>
        <end position="96"/>
    </location>
</feature>
<evidence type="ECO:0000313" key="2">
    <source>
        <dbReference type="EMBL" id="TGZ76201.1"/>
    </source>
</evidence>
<evidence type="ECO:0000313" key="3">
    <source>
        <dbReference type="Proteomes" id="UP000298138"/>
    </source>
</evidence>
<feature type="compositionally biased region" description="Basic and acidic residues" evidence="1">
    <location>
        <begin position="103"/>
        <end position="113"/>
    </location>
</feature>
<proteinExistence type="predicted"/>
<dbReference type="EMBL" id="ML220199">
    <property type="protein sequence ID" value="TGZ76201.1"/>
    <property type="molecule type" value="Genomic_DNA"/>
</dbReference>
<accession>A0A4S2MH66</accession>
<name>A0A4S2MH66_9PEZI</name>
<organism evidence="2 3">
    <name type="scientific">Ascodesmis nigricans</name>
    <dbReference type="NCBI Taxonomy" id="341454"/>
    <lineage>
        <taxon>Eukaryota</taxon>
        <taxon>Fungi</taxon>
        <taxon>Dikarya</taxon>
        <taxon>Ascomycota</taxon>
        <taxon>Pezizomycotina</taxon>
        <taxon>Pezizomycetes</taxon>
        <taxon>Pezizales</taxon>
        <taxon>Ascodesmidaceae</taxon>
        <taxon>Ascodesmis</taxon>
    </lineage>
</organism>
<evidence type="ECO:0000256" key="1">
    <source>
        <dbReference type="SAM" id="MobiDB-lite"/>
    </source>
</evidence>
<keyword evidence="3" id="KW-1185">Reference proteome</keyword>
<feature type="compositionally biased region" description="Polar residues" evidence="1">
    <location>
        <begin position="59"/>
        <end position="81"/>
    </location>
</feature>
<sequence>MVRALMRSKTGREKAKTQKAYPSPLSHGYSSPYSYTRLGTRGHQSNPSSSGKDDDDNETILSSSTTATDTAGNSLDISQKTASSASSTLNSGSASVGEEEEAEGKNRVRKDNSGWEIEESAFGGNTRSVW</sequence>
<gene>
    <name evidence="2" type="ORF">EX30DRAFT_399437</name>
</gene>